<evidence type="ECO:0000313" key="5">
    <source>
        <dbReference type="Proteomes" id="UP000241201"/>
    </source>
</evidence>
<name>A0A2T3G146_9FIRM</name>
<feature type="domain" description="Fe-containing alcohol dehydrogenase-like C-terminal" evidence="3">
    <location>
        <begin position="189"/>
        <end position="391"/>
    </location>
</feature>
<dbReference type="InterPro" id="IPR044731">
    <property type="entry name" value="BDH-like"/>
</dbReference>
<dbReference type="GO" id="GO:0005829">
    <property type="term" value="C:cytosol"/>
    <property type="evidence" value="ECO:0007669"/>
    <property type="project" value="TreeGrafter"/>
</dbReference>
<dbReference type="GO" id="GO:0046872">
    <property type="term" value="F:metal ion binding"/>
    <property type="evidence" value="ECO:0007669"/>
    <property type="project" value="InterPro"/>
</dbReference>
<dbReference type="InterPro" id="IPR056798">
    <property type="entry name" value="ADH_Fe_C"/>
</dbReference>
<dbReference type="AlphaFoldDB" id="A0A2T3G146"/>
<evidence type="ECO:0000259" key="2">
    <source>
        <dbReference type="Pfam" id="PF00465"/>
    </source>
</evidence>
<dbReference type="RefSeq" id="WP_106987368.1">
    <property type="nucleotide sequence ID" value="NZ_PYLP01000003.1"/>
</dbReference>
<evidence type="ECO:0000256" key="1">
    <source>
        <dbReference type="ARBA" id="ARBA00023002"/>
    </source>
</evidence>
<keyword evidence="5" id="KW-1185">Reference proteome</keyword>
<dbReference type="Gene3D" id="1.20.1090.10">
    <property type="entry name" value="Dehydroquinate synthase-like - alpha domain"/>
    <property type="match status" value="1"/>
</dbReference>
<dbReference type="GO" id="GO:1990002">
    <property type="term" value="F:methylglyoxal reductase (NADPH) (acetol producing) activity"/>
    <property type="evidence" value="ECO:0007669"/>
    <property type="project" value="TreeGrafter"/>
</dbReference>
<sequence length="393" mass="43550">MNDFQFQNTTKVYFGKDQLGHLHEEVLKYGKSVLVVYGGGSIKKIGLYDKVMKELKDNNVEVYELAGVEPNPRHTTVNKGAKICKENNITAVLGIGGGSTIDASKAIAALTLVDTDNIWDLVEKKVAWHDALPVLAMPTIASTGSEMDKSCVIANVEKGVKSGINGDILRPRASFLDPTNTFSVSPKQTACGGFDIMAHLFDMNYFVNNDKYPLQFNVVETLLRTVRQQLPIAVEEPENYSARATMLWAASWALNSFCTSGYKTQAQLHALEQFSSTYDMTHGLALAIITPKWMTYLLNKDETVAGDFARFGLNVMGIQDQGDDMANAKAGIEALQNFIKDELHLPTTLSEMNITDEKFDKLKVKACYGQDSLPRAYRPLSQEDCLNIYKMCL</sequence>
<dbReference type="EMBL" id="PYLP01000003">
    <property type="protein sequence ID" value="PST41212.1"/>
    <property type="molecule type" value="Genomic_DNA"/>
</dbReference>
<dbReference type="InterPro" id="IPR001670">
    <property type="entry name" value="ADH_Fe/GldA"/>
</dbReference>
<organism evidence="4 5">
    <name type="scientific">Faecalibacillus faecis</name>
    <dbReference type="NCBI Taxonomy" id="1982628"/>
    <lineage>
        <taxon>Bacteria</taxon>
        <taxon>Bacillati</taxon>
        <taxon>Bacillota</taxon>
        <taxon>Erysipelotrichia</taxon>
        <taxon>Erysipelotrichales</taxon>
        <taxon>Coprobacillaceae</taxon>
        <taxon>Faecalibacillus</taxon>
    </lineage>
</organism>
<dbReference type="PANTHER" id="PTHR43633:SF1">
    <property type="entry name" value="ALCOHOL DEHYDROGENASE YQHD"/>
    <property type="match status" value="1"/>
</dbReference>
<keyword evidence="1" id="KW-0560">Oxidoreductase</keyword>
<dbReference type="Gene3D" id="3.40.50.1970">
    <property type="match status" value="1"/>
</dbReference>
<dbReference type="Pfam" id="PF25137">
    <property type="entry name" value="ADH_Fe_C"/>
    <property type="match status" value="1"/>
</dbReference>
<dbReference type="CDD" id="cd08187">
    <property type="entry name" value="BDH"/>
    <property type="match status" value="1"/>
</dbReference>
<dbReference type="Proteomes" id="UP000241201">
    <property type="component" value="Unassembled WGS sequence"/>
</dbReference>
<gene>
    <name evidence="4" type="ORF">C7U55_03445</name>
</gene>
<accession>A0A2T3G146</accession>
<dbReference type="SUPFAM" id="SSF56796">
    <property type="entry name" value="Dehydroquinate synthase-like"/>
    <property type="match status" value="1"/>
</dbReference>
<dbReference type="Pfam" id="PF00465">
    <property type="entry name" value="Fe-ADH"/>
    <property type="match status" value="1"/>
</dbReference>
<reference evidence="5" key="1">
    <citation type="submission" date="2018-03" db="EMBL/GenBank/DDBJ databases">
        <title>Lachnoclostridium SNUG30370 gen.nov., sp.nov., isolated from human faeces.</title>
        <authorList>
            <person name="Seo B."/>
            <person name="Jeon K."/>
            <person name="Ko G."/>
        </authorList>
    </citation>
    <scope>NUCLEOTIDE SEQUENCE [LARGE SCALE GENOMIC DNA]</scope>
    <source>
        <strain evidence="5">SNUG30370</strain>
    </source>
</reference>
<dbReference type="GeneID" id="77470158"/>
<dbReference type="FunFam" id="3.40.50.1970:FF:000003">
    <property type="entry name" value="Alcohol dehydrogenase, iron-containing"/>
    <property type="match status" value="1"/>
</dbReference>
<dbReference type="GO" id="GO:0008106">
    <property type="term" value="F:alcohol dehydrogenase (NADP+) activity"/>
    <property type="evidence" value="ECO:0007669"/>
    <property type="project" value="TreeGrafter"/>
</dbReference>
<dbReference type="PANTHER" id="PTHR43633">
    <property type="entry name" value="ALCOHOL DEHYDROGENASE YQHD"/>
    <property type="match status" value="1"/>
</dbReference>
<protein>
    <submittedName>
        <fullName evidence="4">Butanol dehydrogenase</fullName>
    </submittedName>
</protein>
<comment type="caution">
    <text evidence="4">The sequence shown here is derived from an EMBL/GenBank/DDBJ whole genome shotgun (WGS) entry which is preliminary data.</text>
</comment>
<proteinExistence type="predicted"/>
<evidence type="ECO:0000259" key="3">
    <source>
        <dbReference type="Pfam" id="PF25137"/>
    </source>
</evidence>
<dbReference type="GO" id="GO:1990362">
    <property type="term" value="F:butanol dehydrogenase (NAD+) activity"/>
    <property type="evidence" value="ECO:0007669"/>
    <property type="project" value="InterPro"/>
</dbReference>
<evidence type="ECO:0000313" key="4">
    <source>
        <dbReference type="EMBL" id="PST41212.1"/>
    </source>
</evidence>
<feature type="domain" description="Alcohol dehydrogenase iron-type/glycerol dehydrogenase GldA" evidence="2">
    <location>
        <begin position="10"/>
        <end position="178"/>
    </location>
</feature>